<sequence length="413" mass="43503">MESASTPSTASAAAAATAADPPASDAVNGCSGLGDGEDGACEQGKLFVGGIPWDATEEALGDYFGKYGQVVEVIIMKDRVTGNPRGFGFVSFVDPSSADMAIQDTSVKHSILGRLVDVKRAKPRGSQQQSRQHQYGDDLQPENSGSSHSTNATDGVQFSTKKIFVGGLSANLTKEDFKSYFERFGTITDVVVMNDNVTHRPRGFGFVTFDSEESVENAVQQTFQTLSGKTVEVKRAVPKEGGGGSSGKNHPNKNRSNGGGYGSMVGNERGPYYHSYPVGMYPSAGPRIGLFPGNGAALYPPYNYGPGPYGPGYFYGGYGFSYGPPYAGPRSPWDGPGFMADRRSPAPAPGPPGHYPYHLNGDVSPLFDMRTGGGSSVPVAGGELNQSDIDSQVQYVSSQLGASTLDDRQASDC</sequence>
<accession>A0A7I8KA52</accession>
<dbReference type="AlphaFoldDB" id="A0A7I8KA52"/>
<dbReference type="PANTHER" id="PTHR48032:SF12">
    <property type="entry name" value="RRM DOMAIN-CONTAINING PROTEIN"/>
    <property type="match status" value="1"/>
</dbReference>
<dbReference type="GO" id="GO:0006417">
    <property type="term" value="P:regulation of translation"/>
    <property type="evidence" value="ECO:0007669"/>
    <property type="project" value="TreeGrafter"/>
</dbReference>
<dbReference type="PANTHER" id="PTHR48032">
    <property type="entry name" value="RNA-BINDING PROTEIN MUSASHI HOMOLOG RBP6"/>
    <property type="match status" value="1"/>
</dbReference>
<evidence type="ECO:0000313" key="7">
    <source>
        <dbReference type="Proteomes" id="UP000663760"/>
    </source>
</evidence>
<dbReference type="InterPro" id="IPR000504">
    <property type="entry name" value="RRM_dom"/>
</dbReference>
<dbReference type="Pfam" id="PF00076">
    <property type="entry name" value="RRM_1"/>
    <property type="match status" value="2"/>
</dbReference>
<dbReference type="PROSITE" id="PS50102">
    <property type="entry name" value="RRM"/>
    <property type="match status" value="2"/>
</dbReference>
<evidence type="ECO:0000256" key="3">
    <source>
        <dbReference type="PROSITE-ProRule" id="PRU00176"/>
    </source>
</evidence>
<dbReference type="EMBL" id="LR746266">
    <property type="protein sequence ID" value="CAA7393784.1"/>
    <property type="molecule type" value="Genomic_DNA"/>
</dbReference>
<dbReference type="Gene3D" id="3.30.70.330">
    <property type="match status" value="2"/>
</dbReference>
<dbReference type="OrthoDB" id="1875751at2759"/>
<evidence type="ECO:0000256" key="2">
    <source>
        <dbReference type="ARBA" id="ARBA00022884"/>
    </source>
</evidence>
<dbReference type="Proteomes" id="UP000663760">
    <property type="component" value="Chromosome 3"/>
</dbReference>
<evidence type="ECO:0000313" key="6">
    <source>
        <dbReference type="EMBL" id="CAA7393784.1"/>
    </source>
</evidence>
<gene>
    <name evidence="6" type="ORF">SI8410_03004492</name>
</gene>
<dbReference type="InterPro" id="IPR012677">
    <property type="entry name" value="Nucleotide-bd_a/b_plait_sf"/>
</dbReference>
<evidence type="ECO:0000256" key="1">
    <source>
        <dbReference type="ARBA" id="ARBA00022737"/>
    </source>
</evidence>
<dbReference type="GO" id="GO:0003729">
    <property type="term" value="F:mRNA binding"/>
    <property type="evidence" value="ECO:0007669"/>
    <property type="project" value="TreeGrafter"/>
</dbReference>
<dbReference type="SMART" id="SM00360">
    <property type="entry name" value="RRM"/>
    <property type="match status" value="2"/>
</dbReference>
<proteinExistence type="predicted"/>
<feature type="compositionally biased region" description="Low complexity" evidence="4">
    <location>
        <begin position="1"/>
        <end position="26"/>
    </location>
</feature>
<evidence type="ECO:0000256" key="4">
    <source>
        <dbReference type="SAM" id="MobiDB-lite"/>
    </source>
</evidence>
<keyword evidence="7" id="KW-1185">Reference proteome</keyword>
<dbReference type="SUPFAM" id="SSF54928">
    <property type="entry name" value="RNA-binding domain, RBD"/>
    <property type="match status" value="2"/>
</dbReference>
<reference evidence="6" key="1">
    <citation type="submission" date="2020-02" db="EMBL/GenBank/DDBJ databases">
        <authorList>
            <person name="Scholz U."/>
            <person name="Mascher M."/>
            <person name="Fiebig A."/>
        </authorList>
    </citation>
    <scope>NUCLEOTIDE SEQUENCE</scope>
</reference>
<feature type="domain" description="RRM" evidence="5">
    <location>
        <begin position="44"/>
        <end position="123"/>
    </location>
</feature>
<name>A0A7I8KA52_SPIIN</name>
<dbReference type="InterPro" id="IPR035979">
    <property type="entry name" value="RBD_domain_sf"/>
</dbReference>
<protein>
    <recommendedName>
        <fullName evidence="5">RRM domain-containing protein</fullName>
    </recommendedName>
</protein>
<feature type="region of interest" description="Disordered" evidence="4">
    <location>
        <begin position="231"/>
        <end position="263"/>
    </location>
</feature>
<evidence type="ECO:0000259" key="5">
    <source>
        <dbReference type="PROSITE" id="PS50102"/>
    </source>
</evidence>
<keyword evidence="2 3" id="KW-0694">RNA-binding</keyword>
<feature type="region of interest" description="Disordered" evidence="4">
    <location>
        <begin position="1"/>
        <end position="31"/>
    </location>
</feature>
<feature type="region of interest" description="Disordered" evidence="4">
    <location>
        <begin position="119"/>
        <end position="154"/>
    </location>
</feature>
<keyword evidence="1" id="KW-0677">Repeat</keyword>
<organism evidence="6 7">
    <name type="scientific">Spirodela intermedia</name>
    <name type="common">Intermediate duckweed</name>
    <dbReference type="NCBI Taxonomy" id="51605"/>
    <lineage>
        <taxon>Eukaryota</taxon>
        <taxon>Viridiplantae</taxon>
        <taxon>Streptophyta</taxon>
        <taxon>Embryophyta</taxon>
        <taxon>Tracheophyta</taxon>
        <taxon>Spermatophyta</taxon>
        <taxon>Magnoliopsida</taxon>
        <taxon>Liliopsida</taxon>
        <taxon>Araceae</taxon>
        <taxon>Lemnoideae</taxon>
        <taxon>Spirodela</taxon>
    </lineage>
</organism>
<feature type="domain" description="RRM" evidence="5">
    <location>
        <begin position="161"/>
        <end position="238"/>
    </location>
</feature>
<feature type="compositionally biased region" description="Polar residues" evidence="4">
    <location>
        <begin position="141"/>
        <end position="154"/>
    </location>
</feature>